<dbReference type="PANTHER" id="PTHR43479">
    <property type="entry name" value="ACREF/ENVCD OPERON REPRESSOR-RELATED"/>
    <property type="match status" value="1"/>
</dbReference>
<dbReference type="InterPro" id="IPR039532">
    <property type="entry name" value="TetR_C_Firmicutes"/>
</dbReference>
<name>A0A161YH82_9CLOT</name>
<evidence type="ECO:0000256" key="1">
    <source>
        <dbReference type="ARBA" id="ARBA00023125"/>
    </source>
</evidence>
<gene>
    <name evidence="4" type="ORF">CLMAG_50720</name>
</gene>
<evidence type="ECO:0000313" key="5">
    <source>
        <dbReference type="Proteomes" id="UP000076603"/>
    </source>
</evidence>
<accession>A0A161YH82</accession>
<dbReference type="InterPro" id="IPR001647">
    <property type="entry name" value="HTH_TetR"/>
</dbReference>
<dbReference type="EMBL" id="LWAE01000008">
    <property type="protein sequence ID" value="KZL89572.1"/>
    <property type="molecule type" value="Genomic_DNA"/>
</dbReference>
<dbReference type="AlphaFoldDB" id="A0A161YH82"/>
<protein>
    <recommendedName>
        <fullName evidence="3">HTH tetR-type domain-containing protein</fullName>
    </recommendedName>
</protein>
<comment type="caution">
    <text evidence="4">The sequence shown here is derived from an EMBL/GenBank/DDBJ whole genome shotgun (WGS) entry which is preliminary data.</text>
</comment>
<evidence type="ECO:0000313" key="4">
    <source>
        <dbReference type="EMBL" id="KZL89572.1"/>
    </source>
</evidence>
<dbReference type="STRING" id="1121326.CLMAG_50720"/>
<dbReference type="InterPro" id="IPR009057">
    <property type="entry name" value="Homeodomain-like_sf"/>
</dbReference>
<dbReference type="Proteomes" id="UP000076603">
    <property type="component" value="Unassembled WGS sequence"/>
</dbReference>
<dbReference type="PATRIC" id="fig|1121326.3.peg.5127"/>
<reference evidence="4 5" key="1">
    <citation type="submission" date="2016-04" db="EMBL/GenBank/DDBJ databases">
        <title>Genome sequence of Clostridium magnum DSM 2767.</title>
        <authorList>
            <person name="Poehlein A."/>
            <person name="Uhlig R."/>
            <person name="Fischer R."/>
            <person name="Bahl H."/>
            <person name="Daniel R."/>
        </authorList>
    </citation>
    <scope>NUCLEOTIDE SEQUENCE [LARGE SCALE GENOMIC DNA]</scope>
    <source>
        <strain evidence="4 5">DSM 2767</strain>
    </source>
</reference>
<keyword evidence="5" id="KW-1185">Reference proteome</keyword>
<dbReference type="Pfam" id="PF14278">
    <property type="entry name" value="TetR_C_8"/>
    <property type="match status" value="1"/>
</dbReference>
<organism evidence="4 5">
    <name type="scientific">Clostridium magnum DSM 2767</name>
    <dbReference type="NCBI Taxonomy" id="1121326"/>
    <lineage>
        <taxon>Bacteria</taxon>
        <taxon>Bacillati</taxon>
        <taxon>Bacillota</taxon>
        <taxon>Clostridia</taxon>
        <taxon>Eubacteriales</taxon>
        <taxon>Clostridiaceae</taxon>
        <taxon>Clostridium</taxon>
    </lineage>
</organism>
<keyword evidence="1 2" id="KW-0238">DNA-binding</keyword>
<sequence>MMEEKKLDRRIQRTKKALLQSLTKLMSEKKINNITVKELTDLANVNRSTFYFYYKDIFDMVEKIESELINDFSETYEKFSEKATTYDDMLSFFIYLFEFIQINSEMCKIFLRHDGDHTFIEKLKDAINHCKIPLDNTTSETEAHYCMPFAISGCIGVIQQWLKDDMKVPPKEMAAIVVKML</sequence>
<dbReference type="InterPro" id="IPR050624">
    <property type="entry name" value="HTH-type_Tx_Regulator"/>
</dbReference>
<evidence type="ECO:0000256" key="2">
    <source>
        <dbReference type="PROSITE-ProRule" id="PRU00335"/>
    </source>
</evidence>
<feature type="domain" description="HTH tetR-type" evidence="3">
    <location>
        <begin position="12"/>
        <end position="72"/>
    </location>
</feature>
<feature type="DNA-binding region" description="H-T-H motif" evidence="2">
    <location>
        <begin position="35"/>
        <end position="54"/>
    </location>
</feature>
<dbReference type="PROSITE" id="PS50977">
    <property type="entry name" value="HTH_TETR_2"/>
    <property type="match status" value="1"/>
</dbReference>
<dbReference type="SUPFAM" id="SSF46689">
    <property type="entry name" value="Homeodomain-like"/>
    <property type="match status" value="1"/>
</dbReference>
<dbReference type="PANTHER" id="PTHR43479:SF7">
    <property type="entry name" value="TETR-FAMILY TRANSCRIPTIONAL REGULATOR"/>
    <property type="match status" value="1"/>
</dbReference>
<evidence type="ECO:0000259" key="3">
    <source>
        <dbReference type="PROSITE" id="PS50977"/>
    </source>
</evidence>
<proteinExistence type="predicted"/>
<dbReference type="GO" id="GO:0003677">
    <property type="term" value="F:DNA binding"/>
    <property type="evidence" value="ECO:0007669"/>
    <property type="project" value="UniProtKB-UniRule"/>
</dbReference>
<dbReference type="Gene3D" id="1.10.357.10">
    <property type="entry name" value="Tetracycline Repressor, domain 2"/>
    <property type="match status" value="1"/>
</dbReference>